<feature type="transmembrane region" description="Helical" evidence="2">
    <location>
        <begin position="12"/>
        <end position="28"/>
    </location>
</feature>
<reference evidence="4" key="1">
    <citation type="submission" date="2025-08" db="UniProtKB">
        <authorList>
            <consortium name="RefSeq"/>
        </authorList>
    </citation>
    <scope>IDENTIFICATION</scope>
    <source>
        <tissue evidence="4">Leaves</tissue>
    </source>
</reference>
<dbReference type="PANTHER" id="PTHR37189">
    <property type="entry name" value="CONCANAVALIN A-LIKE LECTIN/GLUCANASE DOMAIN-CONTAINING PROTEIN-RELATED"/>
    <property type="match status" value="1"/>
</dbReference>
<dbReference type="Proteomes" id="UP000235220">
    <property type="component" value="Chromosome 4"/>
</dbReference>
<feature type="region of interest" description="Disordered" evidence="1">
    <location>
        <begin position="71"/>
        <end position="90"/>
    </location>
</feature>
<dbReference type="RefSeq" id="XP_018853197.1">
    <property type="nucleotide sequence ID" value="XM_018997652.1"/>
</dbReference>
<keyword evidence="2" id="KW-1133">Transmembrane helix</keyword>
<evidence type="ECO:0000256" key="2">
    <source>
        <dbReference type="SAM" id="Phobius"/>
    </source>
</evidence>
<dbReference type="KEGG" id="jre:109015174"/>
<evidence type="ECO:0000313" key="4">
    <source>
        <dbReference type="RefSeq" id="XP_018853197.1"/>
    </source>
</evidence>
<dbReference type="OrthoDB" id="1107534at2759"/>
<evidence type="ECO:0000313" key="3">
    <source>
        <dbReference type="Proteomes" id="UP000235220"/>
    </source>
</evidence>
<dbReference type="FunCoup" id="A0A2I4HAP7">
    <property type="interactions" value="4"/>
</dbReference>
<dbReference type="InParanoid" id="A0A2I4HAP7"/>
<keyword evidence="2" id="KW-0472">Membrane</keyword>
<proteinExistence type="predicted"/>
<organism evidence="3 4">
    <name type="scientific">Juglans regia</name>
    <name type="common">English walnut</name>
    <dbReference type="NCBI Taxonomy" id="51240"/>
    <lineage>
        <taxon>Eukaryota</taxon>
        <taxon>Viridiplantae</taxon>
        <taxon>Streptophyta</taxon>
        <taxon>Embryophyta</taxon>
        <taxon>Tracheophyta</taxon>
        <taxon>Spermatophyta</taxon>
        <taxon>Magnoliopsida</taxon>
        <taxon>eudicotyledons</taxon>
        <taxon>Gunneridae</taxon>
        <taxon>Pentapetalae</taxon>
        <taxon>rosids</taxon>
        <taxon>fabids</taxon>
        <taxon>Fagales</taxon>
        <taxon>Juglandaceae</taxon>
        <taxon>Juglans</taxon>
    </lineage>
</organism>
<accession>A0A2I4HAP7</accession>
<feature type="compositionally biased region" description="Low complexity" evidence="1">
    <location>
        <begin position="78"/>
        <end position="87"/>
    </location>
</feature>
<dbReference type="PANTHER" id="PTHR37189:SF4">
    <property type="entry name" value="TRANSMEMBRANE PROTEIN"/>
    <property type="match status" value="1"/>
</dbReference>
<feature type="transmembrane region" description="Helical" evidence="2">
    <location>
        <begin position="103"/>
        <end position="128"/>
    </location>
</feature>
<protein>
    <submittedName>
        <fullName evidence="4">Uncharacterized protein LOC109015174</fullName>
    </submittedName>
</protein>
<keyword evidence="3" id="KW-1185">Reference proteome</keyword>
<dbReference type="GeneID" id="109015174"/>
<keyword evidence="2" id="KW-0812">Transmembrane</keyword>
<dbReference type="AlphaFoldDB" id="A0A2I4HAP7"/>
<evidence type="ECO:0000256" key="1">
    <source>
        <dbReference type="SAM" id="MobiDB-lite"/>
    </source>
</evidence>
<sequence>MKVVSLRGIRKAIAIYTLLVLIALIGELDSHELRPSYHGLDYQSSAAVAGHESAPEMRSFFGGSSSPTSTVAMPKAMNSNSTNNDTSWWGGHSAGGKDHVREVLLVASVACGITGVALLVASTLICVFKSRRQRSPPVPPPTSAVSASSCHDAENKLQIVVRDS</sequence>
<name>A0A2I4HAP7_JUGRE</name>
<gene>
    <name evidence="4" type="primary">LOC109015174</name>
</gene>